<dbReference type="Proteomes" id="UP000198405">
    <property type="component" value="Unassembled WGS sequence"/>
</dbReference>
<dbReference type="AlphaFoldDB" id="A0A238YF76"/>
<evidence type="ECO:0000313" key="12">
    <source>
        <dbReference type="Proteomes" id="UP000198405"/>
    </source>
</evidence>
<keyword evidence="4" id="KW-0548">Nucleotidyltransferase</keyword>
<evidence type="ECO:0000259" key="10">
    <source>
        <dbReference type="Pfam" id="PF01909"/>
    </source>
</evidence>
<keyword evidence="2" id="KW-1277">Toxin-antitoxin system</keyword>
<organism evidence="11 12">
    <name type="scientific">Desulfurobacterium atlanticum</name>
    <dbReference type="NCBI Taxonomy" id="240169"/>
    <lineage>
        <taxon>Bacteria</taxon>
        <taxon>Pseudomonadati</taxon>
        <taxon>Aquificota</taxon>
        <taxon>Aquificia</taxon>
        <taxon>Desulfurobacteriales</taxon>
        <taxon>Desulfurobacteriaceae</taxon>
        <taxon>Desulfurobacterium</taxon>
    </lineage>
</organism>
<keyword evidence="8" id="KW-0460">Magnesium</keyword>
<dbReference type="RefSeq" id="WP_089322603.1">
    <property type="nucleotide sequence ID" value="NZ_FZOB01000003.1"/>
</dbReference>
<gene>
    <name evidence="11" type="ORF">SAMN06265340_10353</name>
</gene>
<dbReference type="GO" id="GO:0016779">
    <property type="term" value="F:nucleotidyltransferase activity"/>
    <property type="evidence" value="ECO:0007669"/>
    <property type="project" value="UniProtKB-KW"/>
</dbReference>
<keyword evidence="3" id="KW-0808">Transferase</keyword>
<dbReference type="OrthoDB" id="90159at2"/>
<evidence type="ECO:0000256" key="3">
    <source>
        <dbReference type="ARBA" id="ARBA00022679"/>
    </source>
</evidence>
<comment type="cofactor">
    <cofactor evidence="1">
        <name>Mg(2+)</name>
        <dbReference type="ChEBI" id="CHEBI:18420"/>
    </cofactor>
</comment>
<dbReference type="PANTHER" id="PTHR33571">
    <property type="entry name" value="SSL8005 PROTEIN"/>
    <property type="match status" value="1"/>
</dbReference>
<dbReference type="Pfam" id="PF01909">
    <property type="entry name" value="NTP_transf_2"/>
    <property type="match status" value="1"/>
</dbReference>
<dbReference type="EMBL" id="FZOB01000003">
    <property type="protein sequence ID" value="SNR69019.1"/>
    <property type="molecule type" value="Genomic_DNA"/>
</dbReference>
<sequence length="102" mass="11973">MKVRRTGKTLQEIIQILKEHQEELRETYRVKHLKVFGSYVRGNQKEESDLDLMVSFEETPTLLEFIDLKEYLEGITGVKVDLVTEEGISPYIKPYIEEVEVL</sequence>
<name>A0A238YF76_9BACT</name>
<evidence type="ECO:0000256" key="8">
    <source>
        <dbReference type="ARBA" id="ARBA00022842"/>
    </source>
</evidence>
<accession>A0A238YF76</accession>
<dbReference type="CDD" id="cd05403">
    <property type="entry name" value="NT_KNTase_like"/>
    <property type="match status" value="1"/>
</dbReference>
<dbReference type="InterPro" id="IPR002934">
    <property type="entry name" value="Polymerase_NTP_transf_dom"/>
</dbReference>
<evidence type="ECO:0000256" key="4">
    <source>
        <dbReference type="ARBA" id="ARBA00022695"/>
    </source>
</evidence>
<dbReference type="GO" id="GO:0046872">
    <property type="term" value="F:metal ion binding"/>
    <property type="evidence" value="ECO:0007669"/>
    <property type="project" value="UniProtKB-KW"/>
</dbReference>
<evidence type="ECO:0000313" key="11">
    <source>
        <dbReference type="EMBL" id="SNR69019.1"/>
    </source>
</evidence>
<keyword evidence="7" id="KW-0067">ATP-binding</keyword>
<keyword evidence="12" id="KW-1185">Reference proteome</keyword>
<evidence type="ECO:0000256" key="7">
    <source>
        <dbReference type="ARBA" id="ARBA00022840"/>
    </source>
</evidence>
<feature type="domain" description="Polymerase nucleotidyl transferase" evidence="10">
    <location>
        <begin position="17"/>
        <end position="97"/>
    </location>
</feature>
<comment type="similarity">
    <text evidence="9">Belongs to the MntA antitoxin family.</text>
</comment>
<evidence type="ECO:0000256" key="2">
    <source>
        <dbReference type="ARBA" id="ARBA00022649"/>
    </source>
</evidence>
<keyword evidence="6" id="KW-0547">Nucleotide-binding</keyword>
<protein>
    <recommendedName>
        <fullName evidence="10">Polymerase nucleotidyl transferase domain-containing protein</fullName>
    </recommendedName>
</protein>
<dbReference type="Gene3D" id="3.30.460.10">
    <property type="entry name" value="Beta Polymerase, domain 2"/>
    <property type="match status" value="1"/>
</dbReference>
<evidence type="ECO:0000256" key="5">
    <source>
        <dbReference type="ARBA" id="ARBA00022723"/>
    </source>
</evidence>
<dbReference type="InterPro" id="IPR043519">
    <property type="entry name" value="NT_sf"/>
</dbReference>
<dbReference type="GO" id="GO:0005524">
    <property type="term" value="F:ATP binding"/>
    <property type="evidence" value="ECO:0007669"/>
    <property type="project" value="UniProtKB-KW"/>
</dbReference>
<reference evidence="12" key="1">
    <citation type="submission" date="2017-06" db="EMBL/GenBank/DDBJ databases">
        <authorList>
            <person name="Varghese N."/>
            <person name="Submissions S."/>
        </authorList>
    </citation>
    <scope>NUCLEOTIDE SEQUENCE [LARGE SCALE GENOMIC DNA]</scope>
    <source>
        <strain evidence="12">DSM 15668</strain>
    </source>
</reference>
<dbReference type="SUPFAM" id="SSF81301">
    <property type="entry name" value="Nucleotidyltransferase"/>
    <property type="match status" value="1"/>
</dbReference>
<dbReference type="InterPro" id="IPR052038">
    <property type="entry name" value="Type-VII_TA_antitoxin"/>
</dbReference>
<evidence type="ECO:0000256" key="1">
    <source>
        <dbReference type="ARBA" id="ARBA00001946"/>
    </source>
</evidence>
<evidence type="ECO:0000256" key="6">
    <source>
        <dbReference type="ARBA" id="ARBA00022741"/>
    </source>
</evidence>
<keyword evidence="5" id="KW-0479">Metal-binding</keyword>
<dbReference type="PANTHER" id="PTHR33571:SF19">
    <property type="entry name" value="PROTEIN ADENYLYLTRANSFERASE MJ0128-RELATED"/>
    <property type="match status" value="1"/>
</dbReference>
<evidence type="ECO:0000256" key="9">
    <source>
        <dbReference type="ARBA" id="ARBA00038276"/>
    </source>
</evidence>
<proteinExistence type="inferred from homology"/>